<keyword evidence="5 7" id="KW-0548">Nucleotidyltransferase</keyword>
<comment type="function">
    <text evidence="7">Phosphorolytic 3'-5' exoribonuclease that plays an important role in tRNA 3'-end maturation. Removes nucleotide residues following the 3'-CCA terminus of tRNAs; can also add nucleotides to the ends of RNA molecules by using nucleoside diphosphates as substrates, but this may not be physiologically important. Probably plays a role in initiation of 16S rRNA degradation (leading to ribosome degradation) during starvation.</text>
</comment>
<evidence type="ECO:0000256" key="5">
    <source>
        <dbReference type="ARBA" id="ARBA00022695"/>
    </source>
</evidence>
<dbReference type="GO" id="GO:0016075">
    <property type="term" value="P:rRNA catabolic process"/>
    <property type="evidence" value="ECO:0007669"/>
    <property type="project" value="UniProtKB-UniRule"/>
</dbReference>
<reference evidence="10 11" key="1">
    <citation type="submission" date="2019-03" db="EMBL/GenBank/DDBJ databases">
        <title>Genomic Encyclopedia of Type Strains, Phase IV (KMG-IV): sequencing the most valuable type-strain genomes for metagenomic binning, comparative biology and taxonomic classification.</title>
        <authorList>
            <person name="Goeker M."/>
        </authorList>
    </citation>
    <scope>NUCLEOTIDE SEQUENCE [LARGE SCALE GENOMIC DNA]</scope>
    <source>
        <strain evidence="10 11">DSM 101688</strain>
    </source>
</reference>
<dbReference type="GO" id="GO:0000175">
    <property type="term" value="F:3'-5'-RNA exonuclease activity"/>
    <property type="evidence" value="ECO:0007669"/>
    <property type="project" value="UniProtKB-UniRule"/>
</dbReference>
<dbReference type="GO" id="GO:0000049">
    <property type="term" value="F:tRNA binding"/>
    <property type="evidence" value="ECO:0007669"/>
    <property type="project" value="UniProtKB-UniRule"/>
</dbReference>
<keyword evidence="3 7" id="KW-0820">tRNA-binding</keyword>
<dbReference type="CDD" id="cd11362">
    <property type="entry name" value="RNase_PH_bact"/>
    <property type="match status" value="1"/>
</dbReference>
<dbReference type="InterPro" id="IPR027408">
    <property type="entry name" value="PNPase/RNase_PH_dom_sf"/>
</dbReference>
<dbReference type="GO" id="GO:0031125">
    <property type="term" value="P:rRNA 3'-end processing"/>
    <property type="evidence" value="ECO:0007669"/>
    <property type="project" value="UniProtKB-ARBA"/>
</dbReference>
<dbReference type="HAMAP" id="MF_00564">
    <property type="entry name" value="RNase_PH"/>
    <property type="match status" value="1"/>
</dbReference>
<feature type="domain" description="Exoribonuclease phosphorolytic" evidence="9">
    <location>
        <begin position="157"/>
        <end position="221"/>
    </location>
</feature>
<evidence type="ECO:0000259" key="9">
    <source>
        <dbReference type="Pfam" id="PF03725"/>
    </source>
</evidence>
<proteinExistence type="inferred from homology"/>
<dbReference type="GO" id="GO:0008033">
    <property type="term" value="P:tRNA processing"/>
    <property type="evidence" value="ECO:0007669"/>
    <property type="project" value="UniProtKB-UniRule"/>
</dbReference>
<dbReference type="FunFam" id="3.30.230.70:FF:000003">
    <property type="entry name" value="Ribonuclease PH"/>
    <property type="match status" value="1"/>
</dbReference>
<gene>
    <name evidence="7" type="primary">rph</name>
    <name evidence="10" type="ORF">EDD55_101239</name>
</gene>
<dbReference type="EMBL" id="SLZW01000001">
    <property type="protein sequence ID" value="TCS64908.1"/>
    <property type="molecule type" value="Genomic_DNA"/>
</dbReference>
<feature type="binding site" evidence="7">
    <location>
        <position position="86"/>
    </location>
    <ligand>
        <name>phosphate</name>
        <dbReference type="ChEBI" id="CHEBI:43474"/>
        <note>substrate</note>
    </ligand>
</feature>
<evidence type="ECO:0000256" key="3">
    <source>
        <dbReference type="ARBA" id="ARBA00022555"/>
    </source>
</evidence>
<feature type="domain" description="Exoribonuclease phosphorolytic" evidence="8">
    <location>
        <begin position="10"/>
        <end position="140"/>
    </location>
</feature>
<dbReference type="InterPro" id="IPR036345">
    <property type="entry name" value="ExoRNase_PH_dom2_sf"/>
</dbReference>
<dbReference type="Proteomes" id="UP000295304">
    <property type="component" value="Unassembled WGS sequence"/>
</dbReference>
<dbReference type="InterPro" id="IPR018336">
    <property type="entry name" value="RNase_PH_CS"/>
</dbReference>
<organism evidence="10 11">
    <name type="scientific">Varunaivibrio sulfuroxidans</name>
    <dbReference type="NCBI Taxonomy" id="1773489"/>
    <lineage>
        <taxon>Bacteria</taxon>
        <taxon>Pseudomonadati</taxon>
        <taxon>Pseudomonadota</taxon>
        <taxon>Alphaproteobacteria</taxon>
        <taxon>Rhodospirillales</taxon>
        <taxon>Magnetovibrionaceae</taxon>
        <taxon>Varunaivibrio</taxon>
    </lineage>
</organism>
<dbReference type="InterPro" id="IPR050080">
    <property type="entry name" value="RNase_PH"/>
</dbReference>
<evidence type="ECO:0000256" key="4">
    <source>
        <dbReference type="ARBA" id="ARBA00022694"/>
    </source>
</evidence>
<protein>
    <recommendedName>
        <fullName evidence="7">Ribonuclease PH</fullName>
        <shortName evidence="7">RNase PH</shortName>
        <ecNumber evidence="7">2.7.7.56</ecNumber>
    </recommendedName>
    <alternativeName>
        <fullName evidence="7">tRNA nucleotidyltransferase</fullName>
    </alternativeName>
</protein>
<evidence type="ECO:0000256" key="7">
    <source>
        <dbReference type="HAMAP-Rule" id="MF_00564"/>
    </source>
</evidence>
<dbReference type="PANTHER" id="PTHR11953">
    <property type="entry name" value="EXOSOME COMPLEX COMPONENT"/>
    <property type="match status" value="1"/>
</dbReference>
<dbReference type="InterPro" id="IPR015847">
    <property type="entry name" value="ExoRNase_PH_dom2"/>
</dbReference>
<keyword evidence="11" id="KW-1185">Reference proteome</keyword>
<dbReference type="PROSITE" id="PS01277">
    <property type="entry name" value="RIBONUCLEASE_PH"/>
    <property type="match status" value="1"/>
</dbReference>
<dbReference type="OrthoDB" id="9802265at2"/>
<dbReference type="EC" id="2.7.7.56" evidence="7"/>
<evidence type="ECO:0000256" key="6">
    <source>
        <dbReference type="ARBA" id="ARBA00022884"/>
    </source>
</evidence>
<dbReference type="InterPro" id="IPR020568">
    <property type="entry name" value="Ribosomal_Su5_D2-typ_SF"/>
</dbReference>
<sequence length="240" mass="26024">MRPSGRQTDEMRTVSLETGVTKYAEGSCMARFGDTHVLCTASIETRVPPWLRGKGSGWVTAEYGMLPRSTSERMNREAARGKQSGRTQEIQRLIGRSLRAVTDLKAMGEIQITVDCDVIQADGGTRTASITGAYVALFMAFEKLVKTGALKSIPITDQVAAVSCGLYKGAAVLDLDYIEDSDAEADTNFVLTASGGIVEVQGTAEDKPFTQEQFMELMRLARLGVDELCLAQRAVLSQNI</sequence>
<comment type="catalytic activity">
    <reaction evidence="7">
        <text>tRNA(n+1) + phosphate = tRNA(n) + a ribonucleoside 5'-diphosphate</text>
        <dbReference type="Rhea" id="RHEA:10628"/>
        <dbReference type="Rhea" id="RHEA-COMP:17343"/>
        <dbReference type="Rhea" id="RHEA-COMP:17344"/>
        <dbReference type="ChEBI" id="CHEBI:43474"/>
        <dbReference type="ChEBI" id="CHEBI:57930"/>
        <dbReference type="ChEBI" id="CHEBI:173114"/>
        <dbReference type="EC" id="2.7.7.56"/>
    </reaction>
</comment>
<keyword evidence="6" id="KW-0694">RNA-binding</keyword>
<keyword evidence="2 7" id="KW-0698">rRNA processing</keyword>
<keyword evidence="4 7" id="KW-0819">tRNA processing</keyword>
<keyword evidence="7" id="KW-0808">Transferase</keyword>
<dbReference type="InterPro" id="IPR002381">
    <property type="entry name" value="RNase_PH_bac-type"/>
</dbReference>
<dbReference type="Gene3D" id="3.30.230.70">
    <property type="entry name" value="GHMP Kinase, N-terminal domain"/>
    <property type="match status" value="1"/>
</dbReference>
<dbReference type="Pfam" id="PF03725">
    <property type="entry name" value="RNase_PH_C"/>
    <property type="match status" value="1"/>
</dbReference>
<feature type="binding site" evidence="7">
    <location>
        <begin position="124"/>
        <end position="126"/>
    </location>
    <ligand>
        <name>phosphate</name>
        <dbReference type="ChEBI" id="CHEBI:43474"/>
        <note>substrate</note>
    </ligand>
</feature>
<dbReference type="NCBIfam" id="TIGR01966">
    <property type="entry name" value="RNasePH"/>
    <property type="match status" value="1"/>
</dbReference>
<comment type="subunit">
    <text evidence="7">Homohexameric ring arranged as a trimer of dimers.</text>
</comment>
<dbReference type="SUPFAM" id="SSF54211">
    <property type="entry name" value="Ribosomal protein S5 domain 2-like"/>
    <property type="match status" value="1"/>
</dbReference>
<accession>A0A4R3JFK5</accession>
<dbReference type="PANTHER" id="PTHR11953:SF0">
    <property type="entry name" value="EXOSOME COMPLEX COMPONENT RRP41"/>
    <property type="match status" value="1"/>
</dbReference>
<evidence type="ECO:0000313" key="10">
    <source>
        <dbReference type="EMBL" id="TCS64908.1"/>
    </source>
</evidence>
<dbReference type="Pfam" id="PF01138">
    <property type="entry name" value="RNase_PH"/>
    <property type="match status" value="1"/>
</dbReference>
<dbReference type="GO" id="GO:0009022">
    <property type="term" value="F:tRNA nucleotidyltransferase activity"/>
    <property type="evidence" value="ECO:0007669"/>
    <property type="project" value="UniProtKB-UniRule"/>
</dbReference>
<dbReference type="InterPro" id="IPR001247">
    <property type="entry name" value="ExoRNase_PH_dom1"/>
</dbReference>
<dbReference type="SUPFAM" id="SSF55666">
    <property type="entry name" value="Ribonuclease PH domain 2-like"/>
    <property type="match status" value="1"/>
</dbReference>
<comment type="caution">
    <text evidence="10">The sequence shown here is derived from an EMBL/GenBank/DDBJ whole genome shotgun (WGS) entry which is preliminary data.</text>
</comment>
<evidence type="ECO:0000259" key="8">
    <source>
        <dbReference type="Pfam" id="PF01138"/>
    </source>
</evidence>
<evidence type="ECO:0000256" key="2">
    <source>
        <dbReference type="ARBA" id="ARBA00022552"/>
    </source>
</evidence>
<comment type="similarity">
    <text evidence="1 7">Belongs to the RNase PH family.</text>
</comment>
<dbReference type="RefSeq" id="WP_132937645.1">
    <property type="nucleotide sequence ID" value="NZ_CP119676.1"/>
</dbReference>
<evidence type="ECO:0000313" key="11">
    <source>
        <dbReference type="Proteomes" id="UP000295304"/>
    </source>
</evidence>
<evidence type="ECO:0000256" key="1">
    <source>
        <dbReference type="ARBA" id="ARBA00006678"/>
    </source>
</evidence>
<name>A0A4R3JFK5_9PROT</name>
<dbReference type="AlphaFoldDB" id="A0A4R3JFK5"/>